<evidence type="ECO:0000256" key="6">
    <source>
        <dbReference type="SAM" id="Phobius"/>
    </source>
</evidence>
<reference evidence="7 8" key="1">
    <citation type="submission" date="2023-07" db="EMBL/GenBank/DDBJ databases">
        <title>Sorghum-associated microbial communities from plants grown in Nebraska, USA.</title>
        <authorList>
            <person name="Schachtman D."/>
        </authorList>
    </citation>
    <scope>NUCLEOTIDE SEQUENCE [LARGE SCALE GENOMIC DNA]</scope>
    <source>
        <strain evidence="7 8">3773</strain>
    </source>
</reference>
<dbReference type="Pfam" id="PF02646">
    <property type="entry name" value="RmuC"/>
    <property type="match status" value="1"/>
</dbReference>
<feature type="transmembrane region" description="Helical" evidence="6">
    <location>
        <begin position="6"/>
        <end position="26"/>
    </location>
</feature>
<evidence type="ECO:0000256" key="1">
    <source>
        <dbReference type="ARBA" id="ARBA00003416"/>
    </source>
</evidence>
<evidence type="ECO:0000313" key="7">
    <source>
        <dbReference type="EMBL" id="MDR6967039.1"/>
    </source>
</evidence>
<proteinExistence type="inferred from homology"/>
<comment type="similarity">
    <text evidence="2">Belongs to the RmuC family.</text>
</comment>
<evidence type="ECO:0000256" key="4">
    <source>
        <dbReference type="ARBA" id="ARBA00023172"/>
    </source>
</evidence>
<keyword evidence="6" id="KW-1133">Transmembrane helix</keyword>
<sequence>MNDTVITIITFIIALGIGIYIGKLIFSARFQSEKIGLEEKLIGLTAQHNILKEQFVSEKISAEKQLLQISQEKENIRTEKDALAIQLSKKEVDFENLWERNSEQKQEVEKLQEKFTKEFENLANKILEEKTSKFTEQNRENLKNILSPLQDKIHLFEKKVEDTHKESIDYHAALRQQILGLREMNEQMSKETINLTKALKGDSKMQGNWGELVLERVLEKSGLEKGREYDVQQSFTNTDGQRVFPDVVVNLPDGKKMIIDSKVSLTAYEKYINEESDLLKITYLKEHVNSIKRHVEQLGEKNYHDLYQIESPDFVLLFIPIEPAFASALNEDTTLYNRAFEKNVVIVTPSTLLATLRTIDSMWANQKQQENAYEIARQAGALYDKFEGFVTDLVKIGKKMDEAKSEYGNAMNKLVDGKGNLITSVEKLKKMGAKAKKALPENILKRASDEEIEL</sequence>
<dbReference type="Proteomes" id="UP001255185">
    <property type="component" value="Unassembled WGS sequence"/>
</dbReference>
<keyword evidence="6" id="KW-0812">Transmembrane</keyword>
<accession>A0ABU1TM44</accession>
<dbReference type="RefSeq" id="WP_310024977.1">
    <property type="nucleotide sequence ID" value="NZ_JAVDVI010000003.1"/>
</dbReference>
<keyword evidence="8" id="KW-1185">Reference proteome</keyword>
<dbReference type="InterPro" id="IPR003798">
    <property type="entry name" value="DNA_recombination_RmuC"/>
</dbReference>
<dbReference type="PANTHER" id="PTHR30563">
    <property type="entry name" value="DNA RECOMBINATION PROTEIN RMUC"/>
    <property type="match status" value="1"/>
</dbReference>
<name>A0ABU1TM44_9FLAO</name>
<gene>
    <name evidence="7" type="ORF">J2X31_001039</name>
</gene>
<keyword evidence="4" id="KW-0233">DNA recombination</keyword>
<evidence type="ECO:0000256" key="3">
    <source>
        <dbReference type="ARBA" id="ARBA00023054"/>
    </source>
</evidence>
<keyword evidence="6" id="KW-0472">Membrane</keyword>
<evidence type="ECO:0000256" key="2">
    <source>
        <dbReference type="ARBA" id="ARBA00009840"/>
    </source>
</evidence>
<evidence type="ECO:0000256" key="5">
    <source>
        <dbReference type="SAM" id="Coils"/>
    </source>
</evidence>
<evidence type="ECO:0000313" key="8">
    <source>
        <dbReference type="Proteomes" id="UP001255185"/>
    </source>
</evidence>
<dbReference type="PANTHER" id="PTHR30563:SF0">
    <property type="entry name" value="DNA RECOMBINATION PROTEIN RMUC"/>
    <property type="match status" value="1"/>
</dbReference>
<protein>
    <submittedName>
        <fullName evidence="7">DNA recombination protein RmuC</fullName>
    </submittedName>
</protein>
<organism evidence="7 8">
    <name type="scientific">Flavobacterium arsenatis</name>
    <dbReference type="NCBI Taxonomy" id="1484332"/>
    <lineage>
        <taxon>Bacteria</taxon>
        <taxon>Pseudomonadati</taxon>
        <taxon>Bacteroidota</taxon>
        <taxon>Flavobacteriia</taxon>
        <taxon>Flavobacteriales</taxon>
        <taxon>Flavobacteriaceae</taxon>
        <taxon>Flavobacterium</taxon>
    </lineage>
</organism>
<comment type="caution">
    <text evidence="7">The sequence shown here is derived from an EMBL/GenBank/DDBJ whole genome shotgun (WGS) entry which is preliminary data.</text>
</comment>
<feature type="coiled-coil region" evidence="5">
    <location>
        <begin position="59"/>
        <end position="125"/>
    </location>
</feature>
<keyword evidence="3 5" id="KW-0175">Coiled coil</keyword>
<comment type="function">
    <text evidence="1">Involved in DNA recombination.</text>
</comment>
<dbReference type="EMBL" id="JAVDVI010000003">
    <property type="protein sequence ID" value="MDR6967039.1"/>
    <property type="molecule type" value="Genomic_DNA"/>
</dbReference>